<gene>
    <name evidence="1" type="ORF">SAMN04487971_103240</name>
</gene>
<dbReference type="RefSeq" id="WP_217629656.1">
    <property type="nucleotide sequence ID" value="NZ_FNGE01000003.1"/>
</dbReference>
<dbReference type="STRING" id="525640.SAMN04487971_103240"/>
<dbReference type="Proteomes" id="UP000199555">
    <property type="component" value="Unassembled WGS sequence"/>
</dbReference>
<dbReference type="EMBL" id="FNGE01000003">
    <property type="protein sequence ID" value="SDK83367.1"/>
    <property type="molecule type" value="Genomic_DNA"/>
</dbReference>
<evidence type="ECO:0000313" key="1">
    <source>
        <dbReference type="EMBL" id="SDK83367.1"/>
    </source>
</evidence>
<accession>A0A1G9F4R7</accession>
<proteinExistence type="predicted"/>
<organism evidence="1 2">
    <name type="scientific">Paracoccus chinensis</name>
    <dbReference type="NCBI Taxonomy" id="525640"/>
    <lineage>
        <taxon>Bacteria</taxon>
        <taxon>Pseudomonadati</taxon>
        <taxon>Pseudomonadota</taxon>
        <taxon>Alphaproteobacteria</taxon>
        <taxon>Rhodobacterales</taxon>
        <taxon>Paracoccaceae</taxon>
        <taxon>Paracoccus</taxon>
    </lineage>
</organism>
<dbReference type="AlphaFoldDB" id="A0A1G9F4R7"/>
<sequence length="81" mass="9147">MPPDLRAGFTPYPKPDSGVAAYRIGRDHIDVAFRESGIYRYSVLSAGRANLDEMARLARKGDGLATFISRVTYHLYEQRLE</sequence>
<evidence type="ECO:0000313" key="2">
    <source>
        <dbReference type="Proteomes" id="UP000199555"/>
    </source>
</evidence>
<keyword evidence="2" id="KW-1185">Reference proteome</keyword>
<protein>
    <submittedName>
        <fullName evidence="1">Uncharacterized protein</fullName>
    </submittedName>
</protein>
<name>A0A1G9F4R7_9RHOB</name>
<reference evidence="2" key="1">
    <citation type="submission" date="2016-10" db="EMBL/GenBank/DDBJ databases">
        <authorList>
            <person name="Varghese N."/>
            <person name="Submissions S."/>
        </authorList>
    </citation>
    <scope>NUCLEOTIDE SEQUENCE [LARGE SCALE GENOMIC DNA]</scope>
    <source>
        <strain evidence="2">CGMCC 1.7655</strain>
    </source>
</reference>